<feature type="transmembrane region" description="Helical" evidence="14">
    <location>
        <begin position="267"/>
        <end position="286"/>
    </location>
</feature>
<dbReference type="AlphaFoldDB" id="A0A9D5A643"/>
<evidence type="ECO:0000259" key="15">
    <source>
        <dbReference type="Pfam" id="PF01490"/>
    </source>
</evidence>
<evidence type="ECO:0000256" key="11">
    <source>
        <dbReference type="ARBA" id="ARBA00023294"/>
    </source>
</evidence>
<keyword evidence="8" id="KW-0029">Amino-acid transport</keyword>
<comment type="subcellular location">
    <subcellularLocation>
        <location evidence="2">Cell membrane</location>
    </subcellularLocation>
    <subcellularLocation>
        <location evidence="1">Endomembrane system</location>
        <topology evidence="1">Multi-pass membrane protein</topology>
    </subcellularLocation>
</comment>
<keyword evidence="11" id="KW-0927">Auxin signaling pathway</keyword>
<gene>
    <name evidence="16" type="ORF">KIW84_061020</name>
</gene>
<keyword evidence="9 14" id="KW-1133">Transmembrane helix</keyword>
<dbReference type="Gramene" id="Psat06G0102000-T1">
    <property type="protein sequence ID" value="KAI5394160.1"/>
    <property type="gene ID" value="KIW84_061020"/>
</dbReference>
<feature type="transmembrane region" description="Helical" evidence="14">
    <location>
        <begin position="426"/>
        <end position="451"/>
    </location>
</feature>
<dbReference type="GO" id="GO:0012505">
    <property type="term" value="C:endomembrane system"/>
    <property type="evidence" value="ECO:0007669"/>
    <property type="project" value="UniProtKB-SubCell"/>
</dbReference>
<evidence type="ECO:0000256" key="8">
    <source>
        <dbReference type="ARBA" id="ARBA00022970"/>
    </source>
</evidence>
<keyword evidence="6 14" id="KW-0812">Transmembrane</keyword>
<dbReference type="GO" id="GO:0006865">
    <property type="term" value="P:amino acid transport"/>
    <property type="evidence" value="ECO:0007669"/>
    <property type="project" value="UniProtKB-KW"/>
</dbReference>
<keyword evidence="4" id="KW-0813">Transport</keyword>
<comment type="function">
    <text evidence="12">Carrier protein involved in proton-driven auxin influx. Mediates the formation of auxin gradient from developing leaves (site of auxin biosynthesis) to tips by contributing to the loading of auxin in vascular tissues and facilitating acropetal (base to tip) auxin transport within inner tissues of the root apex, and basipetal (tip to base) auxin transport within outer tissues of the root apex. May be involved in lateral roots and nodules formation.</text>
</comment>
<evidence type="ECO:0000256" key="4">
    <source>
        <dbReference type="ARBA" id="ARBA00022448"/>
    </source>
</evidence>
<sequence>MPNQSQKEADTAVDDDGKPKRTGTTWTASAHIITAVIGAGVLTLPWVMAQLGWILGISYIIIVAIVTLYTSNLLTDCYRTPDPVTGKRNRNYMEAVKTILGGKMHLMCGIVQYANLSGAAIGYTITTSVSIVSIQKINCFHKRGIEAPCHFSNNPYMIGLGVVEIFLSQIPNFHKLSWLSIIAAAMSFGYAFIGIGLSLTTIIQGNGESTSLIGGGKDQNSRERVWSMLVALGNVALASSYSQIAIDIQDSLKSSPPENKVMKMANRVGIFVMTIIFLLCACSGYAAFGSNTPGSILMGSGFKEPFWLIDLANVFLIVHLIGAYQVIVQPIFCVVELWAGQRWSESSFITREYPIGFGKMKFNLNLFRLIWRTIFVTIVTVLAMAMPFFNEMLGLLGAVGYWPLTIYFPTQMYITKQKIKRQTLKWFGLQTLNFIFMIVSIAAACAAIHGIHEAFHKYKPFMYKV</sequence>
<evidence type="ECO:0000256" key="14">
    <source>
        <dbReference type="SAM" id="Phobius"/>
    </source>
</evidence>
<evidence type="ECO:0000256" key="12">
    <source>
        <dbReference type="ARBA" id="ARBA00045588"/>
    </source>
</evidence>
<evidence type="ECO:0000256" key="10">
    <source>
        <dbReference type="ARBA" id="ARBA00023136"/>
    </source>
</evidence>
<proteinExistence type="inferred from homology"/>
<feature type="compositionally biased region" description="Basic and acidic residues" evidence="13">
    <location>
        <begin position="7"/>
        <end position="19"/>
    </location>
</feature>
<dbReference type="GO" id="GO:0009734">
    <property type="term" value="P:auxin-activated signaling pathway"/>
    <property type="evidence" value="ECO:0007669"/>
    <property type="project" value="UniProtKB-KW"/>
</dbReference>
<comment type="similarity">
    <text evidence="3">Belongs to the amino acid/polyamine transporter 2 family. Amino acid/auxin permease (AAAP) (TC 2.A.18.1) subfamily.</text>
</comment>
<evidence type="ECO:0000313" key="17">
    <source>
        <dbReference type="Proteomes" id="UP001058974"/>
    </source>
</evidence>
<evidence type="ECO:0000256" key="6">
    <source>
        <dbReference type="ARBA" id="ARBA00022692"/>
    </source>
</evidence>
<keyword evidence="17" id="KW-1185">Reference proteome</keyword>
<dbReference type="OrthoDB" id="40134at2759"/>
<keyword evidence="5" id="KW-1003">Cell membrane</keyword>
<dbReference type="GO" id="GO:0005886">
    <property type="term" value="C:plasma membrane"/>
    <property type="evidence" value="ECO:0007669"/>
    <property type="project" value="UniProtKB-SubCell"/>
</dbReference>
<comment type="caution">
    <text evidence="16">The sequence shown here is derived from an EMBL/GenBank/DDBJ whole genome shotgun (WGS) entry which is preliminary data.</text>
</comment>
<feature type="transmembrane region" description="Helical" evidence="14">
    <location>
        <begin position="178"/>
        <end position="205"/>
    </location>
</feature>
<protein>
    <recommendedName>
        <fullName evidence="15">Amino acid transporter transmembrane domain-containing protein</fullName>
    </recommendedName>
</protein>
<feature type="transmembrane region" description="Helical" evidence="14">
    <location>
        <begin position="53"/>
        <end position="70"/>
    </location>
</feature>
<keyword evidence="10 14" id="KW-0472">Membrane</keyword>
<feature type="domain" description="Amino acid transporter transmembrane" evidence="15">
    <location>
        <begin position="21"/>
        <end position="448"/>
    </location>
</feature>
<evidence type="ECO:0000256" key="13">
    <source>
        <dbReference type="SAM" id="MobiDB-lite"/>
    </source>
</evidence>
<evidence type="ECO:0000256" key="5">
    <source>
        <dbReference type="ARBA" id="ARBA00022475"/>
    </source>
</evidence>
<feature type="transmembrane region" description="Helical" evidence="14">
    <location>
        <begin position="395"/>
        <end position="414"/>
    </location>
</feature>
<evidence type="ECO:0000256" key="9">
    <source>
        <dbReference type="ARBA" id="ARBA00022989"/>
    </source>
</evidence>
<dbReference type="PANTHER" id="PTHR48017">
    <property type="entry name" value="OS05G0424000 PROTEIN-RELATED"/>
    <property type="match status" value="1"/>
</dbReference>
<evidence type="ECO:0000256" key="3">
    <source>
        <dbReference type="ARBA" id="ARBA00005590"/>
    </source>
</evidence>
<name>A0A9D5A643_PEA</name>
<reference evidence="16 17" key="1">
    <citation type="journal article" date="2022" name="Nat. Genet.">
        <title>Improved pea reference genome and pan-genome highlight genomic features and evolutionary characteristics.</title>
        <authorList>
            <person name="Yang T."/>
            <person name="Liu R."/>
            <person name="Luo Y."/>
            <person name="Hu S."/>
            <person name="Wang D."/>
            <person name="Wang C."/>
            <person name="Pandey M.K."/>
            <person name="Ge S."/>
            <person name="Xu Q."/>
            <person name="Li N."/>
            <person name="Li G."/>
            <person name="Huang Y."/>
            <person name="Saxena R.K."/>
            <person name="Ji Y."/>
            <person name="Li M."/>
            <person name="Yan X."/>
            <person name="He Y."/>
            <person name="Liu Y."/>
            <person name="Wang X."/>
            <person name="Xiang C."/>
            <person name="Varshney R.K."/>
            <person name="Ding H."/>
            <person name="Gao S."/>
            <person name="Zong X."/>
        </authorList>
    </citation>
    <scope>NUCLEOTIDE SEQUENCE [LARGE SCALE GENOMIC DNA]</scope>
    <source>
        <strain evidence="16 17">cv. Zhongwan 6</strain>
    </source>
</reference>
<dbReference type="EMBL" id="JAMSHJ010000006">
    <property type="protein sequence ID" value="KAI5394160.1"/>
    <property type="molecule type" value="Genomic_DNA"/>
</dbReference>
<dbReference type="Proteomes" id="UP001058974">
    <property type="component" value="Chromosome 6"/>
</dbReference>
<evidence type="ECO:0000313" key="16">
    <source>
        <dbReference type="EMBL" id="KAI5394160.1"/>
    </source>
</evidence>
<feature type="transmembrane region" description="Helical" evidence="14">
    <location>
        <begin position="306"/>
        <end position="327"/>
    </location>
</feature>
<dbReference type="Pfam" id="PF01490">
    <property type="entry name" value="Aa_trans"/>
    <property type="match status" value="1"/>
</dbReference>
<dbReference type="InterPro" id="IPR013057">
    <property type="entry name" value="AA_transpt_TM"/>
</dbReference>
<keyword evidence="7" id="KW-0769">Symport</keyword>
<feature type="transmembrane region" description="Helical" evidence="14">
    <location>
        <begin position="369"/>
        <end position="389"/>
    </location>
</feature>
<evidence type="ECO:0000256" key="7">
    <source>
        <dbReference type="ARBA" id="ARBA00022847"/>
    </source>
</evidence>
<evidence type="ECO:0000256" key="2">
    <source>
        <dbReference type="ARBA" id="ARBA00004236"/>
    </source>
</evidence>
<organism evidence="16 17">
    <name type="scientific">Pisum sativum</name>
    <name type="common">Garden pea</name>
    <name type="synonym">Lathyrus oleraceus</name>
    <dbReference type="NCBI Taxonomy" id="3888"/>
    <lineage>
        <taxon>Eukaryota</taxon>
        <taxon>Viridiplantae</taxon>
        <taxon>Streptophyta</taxon>
        <taxon>Embryophyta</taxon>
        <taxon>Tracheophyta</taxon>
        <taxon>Spermatophyta</taxon>
        <taxon>Magnoliopsida</taxon>
        <taxon>eudicotyledons</taxon>
        <taxon>Gunneridae</taxon>
        <taxon>Pentapetalae</taxon>
        <taxon>rosids</taxon>
        <taxon>fabids</taxon>
        <taxon>Fabales</taxon>
        <taxon>Fabaceae</taxon>
        <taxon>Papilionoideae</taxon>
        <taxon>50 kb inversion clade</taxon>
        <taxon>NPAAA clade</taxon>
        <taxon>Hologalegina</taxon>
        <taxon>IRL clade</taxon>
        <taxon>Fabeae</taxon>
        <taxon>Lathyrus</taxon>
    </lineage>
</organism>
<feature type="region of interest" description="Disordered" evidence="13">
    <location>
        <begin position="1"/>
        <end position="22"/>
    </location>
</feature>
<feature type="transmembrane region" description="Helical" evidence="14">
    <location>
        <begin position="28"/>
        <end position="47"/>
    </location>
</feature>
<dbReference type="GO" id="GO:0015293">
    <property type="term" value="F:symporter activity"/>
    <property type="evidence" value="ECO:0007669"/>
    <property type="project" value="UniProtKB-KW"/>
</dbReference>
<evidence type="ECO:0000256" key="1">
    <source>
        <dbReference type="ARBA" id="ARBA00004127"/>
    </source>
</evidence>
<accession>A0A9D5A643</accession>